<sequence>MGSGGLVVGEHPNIIVHEFISAGFDPDCVRRNSGIHLPGYYRPAKKWAVVVVDSGLLVAAIEFKSHVGPSFGNNFNNRIEEAIGSAVDVWRAYEEGTFGEVRPWLGYFFLLEDAPRSTKPVSLPTTVFPVDDAFQDSSYTDRYRIFCQRLLRERLYDAACFLTASGTGVTMINEPSRELGFAAFAAKIAGRAAEIHALKATGIHG</sequence>
<dbReference type="EMBL" id="BAAALS010000033">
    <property type="protein sequence ID" value="GAA1772874.1"/>
    <property type="molecule type" value="Genomic_DNA"/>
</dbReference>
<proteinExistence type="predicted"/>
<dbReference type="RefSeq" id="WP_344087098.1">
    <property type="nucleotide sequence ID" value="NZ_BAAALS010000033.1"/>
</dbReference>
<dbReference type="Pfam" id="PF04555">
    <property type="entry name" value="XhoI"/>
    <property type="match status" value="1"/>
</dbReference>
<gene>
    <name evidence="1" type="ORF">GCM10009681_50550</name>
</gene>
<evidence type="ECO:0000313" key="2">
    <source>
        <dbReference type="Proteomes" id="UP001500655"/>
    </source>
</evidence>
<accession>A0ABP4XCB1</accession>
<reference evidence="2" key="1">
    <citation type="journal article" date="2019" name="Int. J. Syst. Evol. Microbiol.">
        <title>The Global Catalogue of Microorganisms (GCM) 10K type strain sequencing project: providing services to taxonomists for standard genome sequencing and annotation.</title>
        <authorList>
            <consortium name="The Broad Institute Genomics Platform"/>
            <consortium name="The Broad Institute Genome Sequencing Center for Infectious Disease"/>
            <person name="Wu L."/>
            <person name="Ma J."/>
        </authorList>
    </citation>
    <scope>NUCLEOTIDE SEQUENCE [LARGE SCALE GENOMIC DNA]</scope>
    <source>
        <strain evidence="2">JCM 13249</strain>
    </source>
</reference>
<keyword evidence="2" id="KW-1185">Reference proteome</keyword>
<dbReference type="InterPro" id="IPR007636">
    <property type="entry name" value="Restrct_endonuc_II_XhoI"/>
</dbReference>
<evidence type="ECO:0000313" key="1">
    <source>
        <dbReference type="EMBL" id="GAA1772874.1"/>
    </source>
</evidence>
<name>A0ABP4XCB1_9ACTN</name>
<dbReference type="Proteomes" id="UP001500655">
    <property type="component" value="Unassembled WGS sequence"/>
</dbReference>
<evidence type="ECO:0008006" key="3">
    <source>
        <dbReference type="Google" id="ProtNLM"/>
    </source>
</evidence>
<comment type="caution">
    <text evidence="1">The sequence shown here is derived from an EMBL/GenBank/DDBJ whole genome shotgun (WGS) entry which is preliminary data.</text>
</comment>
<protein>
    <recommendedName>
        <fullName evidence="3">Restriction endonuclease XhoI</fullName>
    </recommendedName>
</protein>
<organism evidence="1 2">
    <name type="scientific">Luedemannella helvata</name>
    <dbReference type="NCBI Taxonomy" id="349315"/>
    <lineage>
        <taxon>Bacteria</taxon>
        <taxon>Bacillati</taxon>
        <taxon>Actinomycetota</taxon>
        <taxon>Actinomycetes</taxon>
        <taxon>Micromonosporales</taxon>
        <taxon>Micromonosporaceae</taxon>
        <taxon>Luedemannella</taxon>
    </lineage>
</organism>